<dbReference type="RefSeq" id="WP_090748484.1">
    <property type="nucleotide sequence ID" value="NZ_CZQA01000008.1"/>
</dbReference>
<comment type="similarity">
    <text evidence="1">Belongs to the bacterial solute-binding protein 3 family.</text>
</comment>
<dbReference type="Proteomes" id="UP000199032">
    <property type="component" value="Unassembled WGS sequence"/>
</dbReference>
<protein>
    <recommendedName>
        <fullName evidence="4">Solute-binding protein family 3/N-terminal domain-containing protein</fullName>
    </recommendedName>
</protein>
<dbReference type="Pfam" id="PF00497">
    <property type="entry name" value="SBP_bac_3"/>
    <property type="match status" value="1"/>
</dbReference>
<dbReference type="GO" id="GO:0006865">
    <property type="term" value="P:amino acid transport"/>
    <property type="evidence" value="ECO:0007669"/>
    <property type="project" value="TreeGrafter"/>
</dbReference>
<dbReference type="AlphaFoldDB" id="A0A0S4LIW8"/>
<keyword evidence="3" id="KW-0732">Signal</keyword>
<evidence type="ECO:0000256" key="1">
    <source>
        <dbReference type="ARBA" id="ARBA00010333"/>
    </source>
</evidence>
<dbReference type="PROSITE" id="PS51257">
    <property type="entry name" value="PROKAR_LIPOPROTEIN"/>
    <property type="match status" value="1"/>
</dbReference>
<dbReference type="EMBL" id="CZQA01000008">
    <property type="protein sequence ID" value="CUS35940.1"/>
    <property type="molecule type" value="Genomic_DNA"/>
</dbReference>
<name>A0A0S4LIW8_9BACT</name>
<evidence type="ECO:0000259" key="4">
    <source>
        <dbReference type="SMART" id="SM00062"/>
    </source>
</evidence>
<proteinExistence type="inferred from homology"/>
<dbReference type="OrthoDB" id="9768183at2"/>
<sequence>MGVSAIKKFIGSLMLAGLCTLLQGCGLVYDAVELIHPLTQDELSVICARGRLRVGISVEPFRPFIFPAMYTDEGIRVTGLDIELIREVADALTVHCGKQTPIVPTLHVTRFPDLFIKMNEGQLDLFVSSVSGTIPGTRPTGLWFSLPYFYNDGIAAIIQNPDVADRIRQQLQQQNGQVDTLAAVRKSFARLTVAVQKGRSSQLYAEANLKQARLVICDSLPASIEAKDLNIDVILTNHSILEYVTKRVWQDWRLLTQLDGTPMILTHENLSIVTSDDHRQLQWLLNNLLFRLEESNRLKHMRWRWVDEPYAPTRRATSEGLPLEITQVPQHYDQGQCRVAERQ</sequence>
<evidence type="ECO:0000256" key="3">
    <source>
        <dbReference type="ARBA" id="ARBA00022729"/>
    </source>
</evidence>
<dbReference type="PANTHER" id="PTHR30085">
    <property type="entry name" value="AMINO ACID ABC TRANSPORTER PERMEASE"/>
    <property type="match status" value="1"/>
</dbReference>
<keyword evidence="6" id="KW-1185">Reference proteome</keyword>
<evidence type="ECO:0000313" key="5">
    <source>
        <dbReference type="EMBL" id="CUS35940.1"/>
    </source>
</evidence>
<dbReference type="Gene3D" id="3.40.190.10">
    <property type="entry name" value="Periplasmic binding protein-like II"/>
    <property type="match status" value="2"/>
</dbReference>
<dbReference type="STRING" id="1742972.COMA1_20537"/>
<gene>
    <name evidence="5" type="ORF">COMA1_20537</name>
</gene>
<dbReference type="InterPro" id="IPR051455">
    <property type="entry name" value="Bact_solute-bind_prot3"/>
</dbReference>
<feature type="domain" description="Solute-binding protein family 3/N-terminal" evidence="4">
    <location>
        <begin position="51"/>
        <end position="309"/>
    </location>
</feature>
<organism evidence="5 6">
    <name type="scientific">Candidatus Nitrospira nitrosa</name>
    <dbReference type="NCBI Taxonomy" id="1742972"/>
    <lineage>
        <taxon>Bacteria</taxon>
        <taxon>Pseudomonadati</taxon>
        <taxon>Nitrospirota</taxon>
        <taxon>Nitrospiria</taxon>
        <taxon>Nitrospirales</taxon>
        <taxon>Nitrospiraceae</taxon>
        <taxon>Nitrospira</taxon>
    </lineage>
</organism>
<dbReference type="InterPro" id="IPR001638">
    <property type="entry name" value="Solute-binding_3/MltF_N"/>
</dbReference>
<reference evidence="5 6" key="1">
    <citation type="submission" date="2015-10" db="EMBL/GenBank/DDBJ databases">
        <authorList>
            <person name="Gilbert D.G."/>
        </authorList>
    </citation>
    <scope>NUCLEOTIDE SEQUENCE [LARGE SCALE GENOMIC DNA]</scope>
    <source>
        <strain evidence="5">COMA1</strain>
    </source>
</reference>
<dbReference type="SMART" id="SM00062">
    <property type="entry name" value="PBPb"/>
    <property type="match status" value="1"/>
</dbReference>
<evidence type="ECO:0000313" key="6">
    <source>
        <dbReference type="Proteomes" id="UP000199032"/>
    </source>
</evidence>
<dbReference type="SUPFAM" id="SSF53850">
    <property type="entry name" value="Periplasmic binding protein-like II"/>
    <property type="match status" value="1"/>
</dbReference>
<evidence type="ECO:0000256" key="2">
    <source>
        <dbReference type="ARBA" id="ARBA00022448"/>
    </source>
</evidence>
<accession>A0A0S4LIW8</accession>
<dbReference type="PANTHER" id="PTHR30085:SF6">
    <property type="entry name" value="ABC TRANSPORTER GLUTAMINE-BINDING PROTEIN GLNH"/>
    <property type="match status" value="1"/>
</dbReference>
<keyword evidence="2" id="KW-0813">Transport</keyword>